<dbReference type="Proteomes" id="UP000067448">
    <property type="component" value="Unassembled WGS sequence"/>
</dbReference>
<comment type="caution">
    <text evidence="2">The sequence shown here is derived from an EMBL/GenBank/DDBJ whole genome shotgun (WGS) entry which is preliminary data.</text>
</comment>
<protein>
    <recommendedName>
        <fullName evidence="1">AAA+ ATPase domain-containing protein</fullName>
    </recommendedName>
</protein>
<evidence type="ECO:0000259" key="1">
    <source>
        <dbReference type="SMART" id="SM00382"/>
    </source>
</evidence>
<dbReference type="GeneID" id="24312812"/>
<dbReference type="Gene3D" id="3.40.50.300">
    <property type="entry name" value="P-loop containing nucleotide triphosphate hydrolases"/>
    <property type="match status" value="1"/>
</dbReference>
<dbReference type="RefSeq" id="WP_225966632.1">
    <property type="nucleotide sequence ID" value="NZ_BCMM01000015.1"/>
</dbReference>
<dbReference type="SUPFAM" id="SSF52540">
    <property type="entry name" value="P-loop containing nucleoside triphosphate hydrolases"/>
    <property type="match status" value="1"/>
</dbReference>
<dbReference type="InterPro" id="IPR003593">
    <property type="entry name" value="AAA+_ATPase"/>
</dbReference>
<dbReference type="InterPro" id="IPR027417">
    <property type="entry name" value="P-loop_NTPase"/>
</dbReference>
<sequence>MRYFNTAGPCVPTRHYMVPAQERLPRARGYIEQGQYFVVHAPRQTGKTTVLAAMARELTASGRYAALHFSCESGEVAGEDYGQAELLVLEAIRRSAESAGLPDELAPPASWPDAVPGSRLTRGLAEWVRSCPRPLVLFFDEIDALRGQSLRSVLRQLRDGFTVSRGGFPHAVVLCGLRDVRDYKAASGGDPGRLGTSSPFNIKVASLRLGDFTEAEVAELYGQHTTQTGQDFTVDALECAFGFTQGQPWLVNALAREVVEEMGVPSDTPITAEHMEEAKERLILARATHLDSLAARLGEDRVRRVIQPVIAGELLLPTDTYDDDLAYVRDLGLVAPDAPVRVANPIYQEVIVRVLGNNTEGQVVAAPSSFRLPDGRIDMDKLLCSFAEFWRENGEILATASTYPEAAAQLVMMAYLHRIVNGAGFIDREYGIGRRRVDLLIRQPYTAADRSRAVQREALELKVWRQGRTDPLAEGLAQLDDYLDRMELSTGTLVVFDTRPQAATVHERTAFSQQTTPSGRTVTLLRA</sequence>
<dbReference type="SMART" id="SM00382">
    <property type="entry name" value="AAA"/>
    <property type="match status" value="1"/>
</dbReference>
<organism evidence="2 3">
    <name type="scientific">Streptomyces scabiei</name>
    <dbReference type="NCBI Taxonomy" id="1930"/>
    <lineage>
        <taxon>Bacteria</taxon>
        <taxon>Bacillati</taxon>
        <taxon>Actinomycetota</taxon>
        <taxon>Actinomycetes</taxon>
        <taxon>Kitasatosporales</taxon>
        <taxon>Streptomycetaceae</taxon>
        <taxon>Streptomyces</taxon>
    </lineage>
</organism>
<dbReference type="EMBL" id="BCMM01000015">
    <property type="protein sequence ID" value="GAQ63095.1"/>
    <property type="molecule type" value="Genomic_DNA"/>
</dbReference>
<evidence type="ECO:0000313" key="2">
    <source>
        <dbReference type="EMBL" id="GAQ63095.1"/>
    </source>
</evidence>
<reference evidence="2 3" key="2">
    <citation type="journal article" date="2016" name="Genome Announc.">
        <title>Draft Genome Sequences of Streptomyces scabiei S58, Streptomyces turgidiscabies T45, and Streptomyces acidiscabies a10, the Pathogens of Potato Common Scab, Isolated in Japan.</title>
        <authorList>
            <person name="Tomihama T."/>
            <person name="Nishi Y."/>
            <person name="Sakai M."/>
            <person name="Ikenaga M."/>
            <person name="Okubo T."/>
            <person name="Ikeda S."/>
        </authorList>
    </citation>
    <scope>NUCLEOTIDE SEQUENCE [LARGE SCALE GENOMIC DNA]</scope>
    <source>
        <strain evidence="2 3">S58</strain>
    </source>
</reference>
<proteinExistence type="predicted"/>
<name>A0A117EDW9_STRSC</name>
<evidence type="ECO:0000313" key="3">
    <source>
        <dbReference type="Proteomes" id="UP000067448"/>
    </source>
</evidence>
<reference evidence="3" key="1">
    <citation type="submission" date="2015-11" db="EMBL/GenBank/DDBJ databases">
        <authorList>
            <consortium name="Cross-ministerial Strategic Innovation Promotion Program (SIP) consortium"/>
            <person name="Tomihama T."/>
            <person name="Ikenaga M."/>
            <person name="Sakai M."/>
            <person name="Okubo T."/>
            <person name="Ikeda S."/>
        </authorList>
    </citation>
    <scope>NUCLEOTIDE SEQUENCE [LARGE SCALE GENOMIC DNA]</scope>
    <source>
        <strain evidence="3">S58</strain>
    </source>
</reference>
<feature type="domain" description="AAA+ ATPase" evidence="1">
    <location>
        <begin position="33"/>
        <end position="312"/>
    </location>
</feature>
<dbReference type="AlphaFoldDB" id="A0A117EDW9"/>
<accession>A0A117EDW9</accession>
<reference evidence="3" key="3">
    <citation type="submission" date="2016-02" db="EMBL/GenBank/DDBJ databases">
        <title>Draft genome of pathogenic Streptomyces sp. in Japan.</title>
        <authorList>
            <person name="Tomihama T."/>
            <person name="Ikenaga M."/>
            <person name="Sakai M."/>
            <person name="Okubo T."/>
            <person name="Ikeda S."/>
        </authorList>
    </citation>
    <scope>NUCLEOTIDE SEQUENCE [LARGE SCALE GENOMIC DNA]</scope>
    <source>
        <strain evidence="3">S58</strain>
    </source>
</reference>
<gene>
    <name evidence="2" type="ORF">SsS58_03472</name>
</gene>